<proteinExistence type="predicted"/>
<feature type="domain" description="EGF-like" evidence="13">
    <location>
        <begin position="174"/>
        <end position="218"/>
    </location>
</feature>
<evidence type="ECO:0000256" key="2">
    <source>
        <dbReference type="ARBA" id="ARBA00022536"/>
    </source>
</evidence>
<evidence type="ECO:0000256" key="8">
    <source>
        <dbReference type="ARBA" id="ARBA00023136"/>
    </source>
</evidence>
<accession>A0A2C9JTQ7</accession>
<dbReference type="GO" id="GO:0016020">
    <property type="term" value="C:membrane"/>
    <property type="evidence" value="ECO:0007669"/>
    <property type="project" value="UniProtKB-SubCell"/>
</dbReference>
<keyword evidence="5" id="KW-0732">Signal</keyword>
<dbReference type="FunFam" id="2.10.25.10:FF:000005">
    <property type="entry name" value="Fibrillin 2"/>
    <property type="match status" value="1"/>
</dbReference>
<dbReference type="PROSITE" id="PS01187">
    <property type="entry name" value="EGF_CA"/>
    <property type="match status" value="2"/>
</dbReference>
<evidence type="ECO:0000256" key="12">
    <source>
        <dbReference type="PROSITE-ProRule" id="PRU00076"/>
    </source>
</evidence>
<reference evidence="14" key="1">
    <citation type="submission" date="2020-05" db="UniProtKB">
        <authorList>
            <consortium name="EnsemblMetazoa"/>
        </authorList>
    </citation>
    <scope>IDENTIFICATION</scope>
    <source>
        <strain evidence="14">BB02</strain>
    </source>
</reference>
<keyword evidence="11" id="KW-0325">Glycoprotein</keyword>
<dbReference type="GO" id="GO:0006897">
    <property type="term" value="P:endocytosis"/>
    <property type="evidence" value="ECO:0007669"/>
    <property type="project" value="UniProtKB-KW"/>
</dbReference>
<dbReference type="SMART" id="SM00179">
    <property type="entry name" value="EGF_CA"/>
    <property type="match status" value="6"/>
</dbReference>
<evidence type="ECO:0000256" key="11">
    <source>
        <dbReference type="ARBA" id="ARBA00023180"/>
    </source>
</evidence>
<evidence type="ECO:0000256" key="1">
    <source>
        <dbReference type="ARBA" id="ARBA00004479"/>
    </source>
</evidence>
<comment type="subcellular location">
    <subcellularLocation>
        <location evidence="1">Membrane</location>
        <topology evidence="1">Single-pass type I membrane protein</topology>
    </subcellularLocation>
</comment>
<feature type="disulfide bond" evidence="12">
    <location>
        <begin position="121"/>
        <end position="130"/>
    </location>
</feature>
<name>A0A2C9JTQ7_BIOGL</name>
<comment type="caution">
    <text evidence="12">Lacks conserved residue(s) required for the propagation of feature annotation.</text>
</comment>
<feature type="domain" description="EGF-like" evidence="13">
    <location>
        <begin position="304"/>
        <end position="344"/>
    </location>
</feature>
<sequence>MDENCSLGAADQEICSRSGCSHLCHVVNGAAVCMCRSGYVLKDDKKSCENINECEDWKNYCSQICIDTSGGYTCSCHPGYKLAVDKTSCEDCEPSFWGVNCANQCQCSGHGTCHHIRGCECYPGWQGVDCNNDVDECVRNLHNCSVQEVCQNTRPGFICNCQPGYQKNNSVCSDINECSDILSNNCNTIHETCENNLGSYKCICSNGYTRNISTGQCEDFNECTGQHKCEHVCVNTIGSYFCQCFRGYELQPNRSSCTLKKQLCVDSNPFNCSHVCTLDDITNKPICLCRAGFELQNDNRSCQDIDECGRNVCISKDYCENKTPGYQCKCPVGSRLDNDGRSCINCSSGSWGVNCNHELCLFDWSCSLRSNRWLQM</sequence>
<dbReference type="PROSITE" id="PS00010">
    <property type="entry name" value="ASX_HYDROXYL"/>
    <property type="match status" value="5"/>
</dbReference>
<dbReference type="STRING" id="6526.A0A2C9JTQ7"/>
<dbReference type="FunFam" id="2.10.25.10:FF:000009">
    <property type="entry name" value="Low-density lipoprotein receptor isoform 1"/>
    <property type="match status" value="1"/>
</dbReference>
<feature type="domain" description="EGF-like" evidence="13">
    <location>
        <begin position="133"/>
        <end position="173"/>
    </location>
</feature>
<keyword evidence="9 12" id="KW-1015">Disulfide bond</keyword>
<keyword evidence="2 12" id="KW-0245">EGF-like domain</keyword>
<dbReference type="EnsemblMetazoa" id="BGLB007943-RB">
    <property type="protein sequence ID" value="BGLB007943-PB"/>
    <property type="gene ID" value="BGLB007943"/>
</dbReference>
<dbReference type="PROSITE" id="PS00022">
    <property type="entry name" value="EGF_1"/>
    <property type="match status" value="1"/>
</dbReference>
<dbReference type="Proteomes" id="UP000076420">
    <property type="component" value="Unassembled WGS sequence"/>
</dbReference>
<dbReference type="Pfam" id="PF12662">
    <property type="entry name" value="cEGF"/>
    <property type="match status" value="1"/>
</dbReference>
<dbReference type="SUPFAM" id="SSF57196">
    <property type="entry name" value="EGF/Laminin"/>
    <property type="match status" value="2"/>
</dbReference>
<feature type="domain" description="EGF-like" evidence="13">
    <location>
        <begin position="50"/>
        <end position="90"/>
    </location>
</feature>
<dbReference type="InterPro" id="IPR000152">
    <property type="entry name" value="EGF-type_Asp/Asn_hydroxyl_site"/>
</dbReference>
<keyword evidence="6" id="KW-0677">Repeat</keyword>
<dbReference type="VEuPathDB" id="VectorBase:BGLB007943"/>
<dbReference type="InterPro" id="IPR000742">
    <property type="entry name" value="EGF"/>
</dbReference>
<feature type="domain" description="EGF-like" evidence="13">
    <location>
        <begin position="219"/>
        <end position="258"/>
    </location>
</feature>
<evidence type="ECO:0000313" key="15">
    <source>
        <dbReference type="Proteomes" id="UP000076420"/>
    </source>
</evidence>
<evidence type="ECO:0000256" key="4">
    <source>
        <dbReference type="ARBA" id="ARBA00022692"/>
    </source>
</evidence>
<dbReference type="Gene3D" id="2.10.25.10">
    <property type="entry name" value="Laminin"/>
    <property type="match status" value="7"/>
</dbReference>
<dbReference type="SUPFAM" id="SSF57184">
    <property type="entry name" value="Growth factor receptor domain"/>
    <property type="match status" value="2"/>
</dbReference>
<keyword evidence="4" id="KW-0812">Transmembrane</keyword>
<dbReference type="PANTHER" id="PTHR24034:SF209">
    <property type="entry name" value="EGF-LIKE DOMAIN-CONTAINING PROTEIN"/>
    <property type="match status" value="1"/>
</dbReference>
<dbReference type="InterPro" id="IPR050751">
    <property type="entry name" value="ECM_structural_protein"/>
</dbReference>
<dbReference type="InterPro" id="IPR009030">
    <property type="entry name" value="Growth_fac_rcpt_cys_sf"/>
</dbReference>
<keyword evidence="3" id="KW-0254">Endocytosis</keyword>
<evidence type="ECO:0000313" key="14">
    <source>
        <dbReference type="EnsemblMetazoa" id="BGLB007943-PB"/>
    </source>
</evidence>
<feature type="domain" description="EGF-like" evidence="13">
    <location>
        <begin position="102"/>
        <end position="131"/>
    </location>
</feature>
<evidence type="ECO:0000256" key="3">
    <source>
        <dbReference type="ARBA" id="ARBA00022583"/>
    </source>
</evidence>
<dbReference type="KEGG" id="bgt:106067895"/>
<evidence type="ECO:0000256" key="9">
    <source>
        <dbReference type="ARBA" id="ARBA00023157"/>
    </source>
</evidence>
<evidence type="ECO:0000256" key="7">
    <source>
        <dbReference type="ARBA" id="ARBA00022989"/>
    </source>
</evidence>
<dbReference type="InterPro" id="IPR049883">
    <property type="entry name" value="NOTCH1_EGF-like"/>
</dbReference>
<dbReference type="InterPro" id="IPR001881">
    <property type="entry name" value="EGF-like_Ca-bd_dom"/>
</dbReference>
<dbReference type="PROSITE" id="PS01186">
    <property type="entry name" value="EGF_2"/>
    <property type="match status" value="5"/>
</dbReference>
<gene>
    <name evidence="14" type="primary">106067895</name>
</gene>
<evidence type="ECO:0000259" key="13">
    <source>
        <dbReference type="PROSITE" id="PS50026"/>
    </source>
</evidence>
<feature type="disulfide bond" evidence="12">
    <location>
        <begin position="223"/>
        <end position="233"/>
    </location>
</feature>
<dbReference type="Pfam" id="PF14670">
    <property type="entry name" value="FXa_inhibition"/>
    <property type="match status" value="1"/>
</dbReference>
<evidence type="ECO:0000256" key="5">
    <source>
        <dbReference type="ARBA" id="ARBA00022729"/>
    </source>
</evidence>
<keyword evidence="8" id="KW-0472">Membrane</keyword>
<dbReference type="InterPro" id="IPR018097">
    <property type="entry name" value="EGF_Ca-bd_CS"/>
</dbReference>
<dbReference type="GO" id="GO:0005509">
    <property type="term" value="F:calcium ion binding"/>
    <property type="evidence" value="ECO:0007669"/>
    <property type="project" value="InterPro"/>
</dbReference>
<keyword evidence="7" id="KW-1133">Transmembrane helix</keyword>
<dbReference type="VEuPathDB" id="VectorBase:BGLAX_033039"/>
<keyword evidence="10" id="KW-0675">Receptor</keyword>
<dbReference type="AlphaFoldDB" id="A0A2C9JTQ7"/>
<evidence type="ECO:0000256" key="6">
    <source>
        <dbReference type="ARBA" id="ARBA00022737"/>
    </source>
</evidence>
<evidence type="ECO:0000256" key="10">
    <source>
        <dbReference type="ARBA" id="ARBA00023170"/>
    </source>
</evidence>
<dbReference type="SMART" id="SM00181">
    <property type="entry name" value="EGF"/>
    <property type="match status" value="8"/>
</dbReference>
<dbReference type="PROSITE" id="PS50026">
    <property type="entry name" value="EGF_3"/>
    <property type="match status" value="6"/>
</dbReference>
<dbReference type="InterPro" id="IPR026823">
    <property type="entry name" value="cEGF"/>
</dbReference>
<dbReference type="Pfam" id="PF07645">
    <property type="entry name" value="EGF_CA"/>
    <property type="match status" value="3"/>
</dbReference>
<dbReference type="OrthoDB" id="3565477at2759"/>
<dbReference type="PANTHER" id="PTHR24034">
    <property type="entry name" value="EGF-LIKE DOMAIN-CONTAINING PROTEIN"/>
    <property type="match status" value="1"/>
</dbReference>
<organism evidence="14 15">
    <name type="scientific">Biomphalaria glabrata</name>
    <name type="common">Bloodfluke planorb</name>
    <name type="synonym">Freshwater snail</name>
    <dbReference type="NCBI Taxonomy" id="6526"/>
    <lineage>
        <taxon>Eukaryota</taxon>
        <taxon>Metazoa</taxon>
        <taxon>Spiralia</taxon>
        <taxon>Lophotrochozoa</taxon>
        <taxon>Mollusca</taxon>
        <taxon>Gastropoda</taxon>
        <taxon>Heterobranchia</taxon>
        <taxon>Euthyneura</taxon>
        <taxon>Panpulmonata</taxon>
        <taxon>Hygrophila</taxon>
        <taxon>Lymnaeoidea</taxon>
        <taxon>Planorbidae</taxon>
        <taxon>Biomphalaria</taxon>
    </lineage>
</organism>
<protein>
    <recommendedName>
        <fullName evidence="13">EGF-like domain-containing protein</fullName>
    </recommendedName>
</protein>